<feature type="transmembrane region" description="Helical" evidence="1">
    <location>
        <begin position="71"/>
        <end position="89"/>
    </location>
</feature>
<keyword evidence="1" id="KW-1133">Transmembrane helix</keyword>
<dbReference type="Proteomes" id="UP000886595">
    <property type="component" value="Unassembled WGS sequence"/>
</dbReference>
<evidence type="ECO:0000313" key="3">
    <source>
        <dbReference type="Proteomes" id="UP000886595"/>
    </source>
</evidence>
<dbReference type="Pfam" id="PF04749">
    <property type="entry name" value="PLAC8"/>
    <property type="match status" value="1"/>
</dbReference>
<dbReference type="OrthoDB" id="1045822at2759"/>
<name>A0A8X7W512_BRACI</name>
<dbReference type="AlphaFoldDB" id="A0A8X7W512"/>
<evidence type="ECO:0000313" key="2">
    <source>
        <dbReference type="EMBL" id="KAG2322228.1"/>
    </source>
</evidence>
<reference evidence="2 3" key="1">
    <citation type="submission" date="2020-02" db="EMBL/GenBank/DDBJ databases">
        <authorList>
            <person name="Ma Q."/>
            <person name="Huang Y."/>
            <person name="Song X."/>
            <person name="Pei D."/>
        </authorList>
    </citation>
    <scope>NUCLEOTIDE SEQUENCE [LARGE SCALE GENOMIC DNA]</scope>
    <source>
        <strain evidence="2">Sxm20200214</strain>
        <tissue evidence="2">Leaf</tissue>
    </source>
</reference>
<organism evidence="2 3">
    <name type="scientific">Brassica carinata</name>
    <name type="common">Ethiopian mustard</name>
    <name type="synonym">Abyssinian cabbage</name>
    <dbReference type="NCBI Taxonomy" id="52824"/>
    <lineage>
        <taxon>Eukaryota</taxon>
        <taxon>Viridiplantae</taxon>
        <taxon>Streptophyta</taxon>
        <taxon>Embryophyta</taxon>
        <taxon>Tracheophyta</taxon>
        <taxon>Spermatophyta</taxon>
        <taxon>Magnoliopsida</taxon>
        <taxon>eudicotyledons</taxon>
        <taxon>Gunneridae</taxon>
        <taxon>Pentapetalae</taxon>
        <taxon>rosids</taxon>
        <taxon>malvids</taxon>
        <taxon>Brassicales</taxon>
        <taxon>Brassicaceae</taxon>
        <taxon>Brassiceae</taxon>
        <taxon>Brassica</taxon>
    </lineage>
</organism>
<protein>
    <submittedName>
        <fullName evidence="2">Uncharacterized protein</fullName>
    </submittedName>
</protein>
<proteinExistence type="predicted"/>
<keyword evidence="1" id="KW-0472">Membrane</keyword>
<sequence>MYEDGPVFKAEGASFRDQPYGRELPQGLWTTGLCDCHQDGHICVQTAIVPCISFAQNTEIVNRGTIPCMNAGLIHLALGFVGCCWLYAFPNRSRLREHFALPEEPCNDFWVHLFALLVLSVKNLESSRTVAPIPPSVCWLSNVEKWSREKVTPPIVVPGMTR</sequence>
<keyword evidence="3" id="KW-1185">Reference proteome</keyword>
<gene>
    <name evidence="2" type="ORF">Bca52824_015441</name>
</gene>
<keyword evidence="1" id="KW-0812">Transmembrane</keyword>
<comment type="caution">
    <text evidence="2">The sequence shown here is derived from an EMBL/GenBank/DDBJ whole genome shotgun (WGS) entry which is preliminary data.</text>
</comment>
<evidence type="ECO:0000256" key="1">
    <source>
        <dbReference type="SAM" id="Phobius"/>
    </source>
</evidence>
<accession>A0A8X7W512</accession>
<dbReference type="PANTHER" id="PTHR15907">
    <property type="entry name" value="DUF614 FAMILY PROTEIN-RELATED"/>
    <property type="match status" value="1"/>
</dbReference>
<dbReference type="EMBL" id="JAAMPC010000003">
    <property type="protein sequence ID" value="KAG2322228.1"/>
    <property type="molecule type" value="Genomic_DNA"/>
</dbReference>
<dbReference type="NCBIfam" id="TIGR01571">
    <property type="entry name" value="A_thal_Cys_rich"/>
    <property type="match status" value="1"/>
</dbReference>
<dbReference type="InterPro" id="IPR006461">
    <property type="entry name" value="PLAC_motif_containing"/>
</dbReference>